<accession>A0A5C3Q905</accession>
<keyword evidence="2" id="KW-0732">Signal</keyword>
<dbReference type="EMBL" id="ML178845">
    <property type="protein sequence ID" value="TFK97657.1"/>
    <property type="molecule type" value="Genomic_DNA"/>
</dbReference>
<evidence type="ECO:0000313" key="3">
    <source>
        <dbReference type="EMBL" id="TFK97657.1"/>
    </source>
</evidence>
<protein>
    <recommendedName>
        <fullName evidence="5">Ser-Thr-rich glycosyl-phosphatidyl-inositol-anchored membrane family-domain-containing protein</fullName>
    </recommendedName>
</protein>
<sequence length="189" mass="19183">MVNAAVIATILAGSIASVAAQFRIISPGGPDLFWISGGENVLAWSCNDGAPANQFTVSIKNKDPAVLSGSKDLIAIVENTICSLLVTKDQATITPGTGYTVMLANTLNRTNVFAESEEFEIKPPNSNYPTTTAQLDAPPTTATAGGNSAVNSADAAQESEAPEGAAVALSARSGLVAVAVAAMGLFITV</sequence>
<dbReference type="STRING" id="1884261.A0A5C3Q905"/>
<organism evidence="3 4">
    <name type="scientific">Pterulicium gracile</name>
    <dbReference type="NCBI Taxonomy" id="1884261"/>
    <lineage>
        <taxon>Eukaryota</taxon>
        <taxon>Fungi</taxon>
        <taxon>Dikarya</taxon>
        <taxon>Basidiomycota</taxon>
        <taxon>Agaricomycotina</taxon>
        <taxon>Agaricomycetes</taxon>
        <taxon>Agaricomycetidae</taxon>
        <taxon>Agaricales</taxon>
        <taxon>Pleurotineae</taxon>
        <taxon>Pterulaceae</taxon>
        <taxon>Pterulicium</taxon>
    </lineage>
</organism>
<evidence type="ECO:0008006" key="5">
    <source>
        <dbReference type="Google" id="ProtNLM"/>
    </source>
</evidence>
<feature type="region of interest" description="Disordered" evidence="1">
    <location>
        <begin position="121"/>
        <end position="157"/>
    </location>
</feature>
<evidence type="ECO:0000313" key="4">
    <source>
        <dbReference type="Proteomes" id="UP000305067"/>
    </source>
</evidence>
<keyword evidence="4" id="KW-1185">Reference proteome</keyword>
<reference evidence="3 4" key="1">
    <citation type="journal article" date="2019" name="Nat. Ecol. Evol.">
        <title>Megaphylogeny resolves global patterns of mushroom evolution.</title>
        <authorList>
            <person name="Varga T."/>
            <person name="Krizsan K."/>
            <person name="Foldi C."/>
            <person name="Dima B."/>
            <person name="Sanchez-Garcia M."/>
            <person name="Sanchez-Ramirez S."/>
            <person name="Szollosi G.J."/>
            <person name="Szarkandi J.G."/>
            <person name="Papp V."/>
            <person name="Albert L."/>
            <person name="Andreopoulos W."/>
            <person name="Angelini C."/>
            <person name="Antonin V."/>
            <person name="Barry K.W."/>
            <person name="Bougher N.L."/>
            <person name="Buchanan P."/>
            <person name="Buyck B."/>
            <person name="Bense V."/>
            <person name="Catcheside P."/>
            <person name="Chovatia M."/>
            <person name="Cooper J."/>
            <person name="Damon W."/>
            <person name="Desjardin D."/>
            <person name="Finy P."/>
            <person name="Geml J."/>
            <person name="Haridas S."/>
            <person name="Hughes K."/>
            <person name="Justo A."/>
            <person name="Karasinski D."/>
            <person name="Kautmanova I."/>
            <person name="Kiss B."/>
            <person name="Kocsube S."/>
            <person name="Kotiranta H."/>
            <person name="LaButti K.M."/>
            <person name="Lechner B.E."/>
            <person name="Liimatainen K."/>
            <person name="Lipzen A."/>
            <person name="Lukacs Z."/>
            <person name="Mihaltcheva S."/>
            <person name="Morgado L.N."/>
            <person name="Niskanen T."/>
            <person name="Noordeloos M.E."/>
            <person name="Ohm R.A."/>
            <person name="Ortiz-Santana B."/>
            <person name="Ovrebo C."/>
            <person name="Racz N."/>
            <person name="Riley R."/>
            <person name="Savchenko A."/>
            <person name="Shiryaev A."/>
            <person name="Soop K."/>
            <person name="Spirin V."/>
            <person name="Szebenyi C."/>
            <person name="Tomsovsky M."/>
            <person name="Tulloss R.E."/>
            <person name="Uehling J."/>
            <person name="Grigoriev I.V."/>
            <person name="Vagvolgyi C."/>
            <person name="Papp T."/>
            <person name="Martin F.M."/>
            <person name="Miettinen O."/>
            <person name="Hibbett D.S."/>
            <person name="Nagy L.G."/>
        </authorList>
    </citation>
    <scope>NUCLEOTIDE SEQUENCE [LARGE SCALE GENOMIC DNA]</scope>
    <source>
        <strain evidence="3 4">CBS 309.79</strain>
    </source>
</reference>
<dbReference type="AlphaFoldDB" id="A0A5C3Q905"/>
<dbReference type="OrthoDB" id="2576580at2759"/>
<feature type="chain" id="PRO_5022898951" description="Ser-Thr-rich glycosyl-phosphatidyl-inositol-anchored membrane family-domain-containing protein" evidence="2">
    <location>
        <begin position="21"/>
        <end position="189"/>
    </location>
</feature>
<name>A0A5C3Q905_9AGAR</name>
<feature type="signal peptide" evidence="2">
    <location>
        <begin position="1"/>
        <end position="20"/>
    </location>
</feature>
<dbReference type="Proteomes" id="UP000305067">
    <property type="component" value="Unassembled WGS sequence"/>
</dbReference>
<gene>
    <name evidence="3" type="ORF">BDV98DRAFT_607358</name>
</gene>
<evidence type="ECO:0000256" key="2">
    <source>
        <dbReference type="SAM" id="SignalP"/>
    </source>
</evidence>
<evidence type="ECO:0000256" key="1">
    <source>
        <dbReference type="SAM" id="MobiDB-lite"/>
    </source>
</evidence>
<feature type="compositionally biased region" description="Polar residues" evidence="1">
    <location>
        <begin position="124"/>
        <end position="151"/>
    </location>
</feature>
<proteinExistence type="predicted"/>